<name>A0AAV4HRK0_9GAST</name>
<evidence type="ECO:0000313" key="3">
    <source>
        <dbReference type="Proteomes" id="UP000762676"/>
    </source>
</evidence>
<accession>A0AAV4HRK0</accession>
<organism evidence="2 3">
    <name type="scientific">Elysia marginata</name>
    <dbReference type="NCBI Taxonomy" id="1093978"/>
    <lineage>
        <taxon>Eukaryota</taxon>
        <taxon>Metazoa</taxon>
        <taxon>Spiralia</taxon>
        <taxon>Lophotrochozoa</taxon>
        <taxon>Mollusca</taxon>
        <taxon>Gastropoda</taxon>
        <taxon>Heterobranchia</taxon>
        <taxon>Euthyneura</taxon>
        <taxon>Panpulmonata</taxon>
        <taxon>Sacoglossa</taxon>
        <taxon>Placobranchoidea</taxon>
        <taxon>Plakobranchidae</taxon>
        <taxon>Elysia</taxon>
    </lineage>
</organism>
<feature type="transmembrane region" description="Helical" evidence="1">
    <location>
        <begin position="44"/>
        <end position="73"/>
    </location>
</feature>
<evidence type="ECO:0000313" key="2">
    <source>
        <dbReference type="EMBL" id="GFS00023.1"/>
    </source>
</evidence>
<dbReference type="EMBL" id="BMAT01002140">
    <property type="protein sequence ID" value="GFS00023.1"/>
    <property type="molecule type" value="Genomic_DNA"/>
</dbReference>
<keyword evidence="1" id="KW-0472">Membrane</keyword>
<sequence length="165" mass="18976">MPTFIITSITATTININITTTTTIIIIIILIIIIIIIITTKITILIIINIVIIKIIIIIIIINVMLFIMLMAFAHEEGKHYLYSLPLYSVKNLQDLTYSIRQNMPTIKESVVFSVKFRCRYQTMIALANKSRHPSYDRLILEITSITLGGHDLNHFIDFEIKIIF</sequence>
<dbReference type="Proteomes" id="UP000762676">
    <property type="component" value="Unassembled WGS sequence"/>
</dbReference>
<dbReference type="AlphaFoldDB" id="A0AAV4HRK0"/>
<keyword evidence="3" id="KW-1185">Reference proteome</keyword>
<gene>
    <name evidence="2" type="ORF">ElyMa_001061100</name>
</gene>
<proteinExistence type="predicted"/>
<reference evidence="2 3" key="1">
    <citation type="journal article" date="2021" name="Elife">
        <title>Chloroplast acquisition without the gene transfer in kleptoplastic sea slugs, Plakobranchus ocellatus.</title>
        <authorList>
            <person name="Maeda T."/>
            <person name="Takahashi S."/>
            <person name="Yoshida T."/>
            <person name="Shimamura S."/>
            <person name="Takaki Y."/>
            <person name="Nagai Y."/>
            <person name="Toyoda A."/>
            <person name="Suzuki Y."/>
            <person name="Arimoto A."/>
            <person name="Ishii H."/>
            <person name="Satoh N."/>
            <person name="Nishiyama T."/>
            <person name="Hasebe M."/>
            <person name="Maruyama T."/>
            <person name="Minagawa J."/>
            <person name="Obokata J."/>
            <person name="Shigenobu S."/>
        </authorList>
    </citation>
    <scope>NUCLEOTIDE SEQUENCE [LARGE SCALE GENOMIC DNA]</scope>
</reference>
<keyword evidence="1" id="KW-0812">Transmembrane</keyword>
<comment type="caution">
    <text evidence="2">The sequence shown here is derived from an EMBL/GenBank/DDBJ whole genome shotgun (WGS) entry which is preliminary data.</text>
</comment>
<feature type="transmembrane region" description="Helical" evidence="1">
    <location>
        <begin position="12"/>
        <end position="38"/>
    </location>
</feature>
<keyword evidence="1" id="KW-1133">Transmembrane helix</keyword>
<evidence type="ECO:0000256" key="1">
    <source>
        <dbReference type="SAM" id="Phobius"/>
    </source>
</evidence>
<protein>
    <submittedName>
        <fullName evidence="2">Uncharacterized protein</fullName>
    </submittedName>
</protein>